<dbReference type="Proteomes" id="UP000201465">
    <property type="component" value="Segment"/>
</dbReference>
<reference evidence="1 2" key="1">
    <citation type="submission" date="2016-11" db="EMBL/GenBank/DDBJ databases">
        <authorList>
            <consortium name="Urmite Genomes"/>
        </authorList>
    </citation>
    <scope>NUCLEOTIDE SEQUENCE [LARGE SCALE GENOMIC DNA]</scope>
    <source>
        <strain evidence="1 2">A11</strain>
    </source>
</reference>
<dbReference type="GeneID" id="30523160"/>
<keyword evidence="2" id="KW-1185">Reference proteome</keyword>
<dbReference type="KEGG" id="vg:30523160"/>
<evidence type="ECO:0000313" key="1">
    <source>
        <dbReference type="EMBL" id="SHO33275.1"/>
    </source>
</evidence>
<dbReference type="RefSeq" id="YP_009329147.1">
    <property type="nucleotide sequence ID" value="NC_032108.1"/>
</dbReference>
<sequence>MLTDKEFYVLCRDELYKECIWDKRGYVKRLVVHDRKKDLEHFLNKGYLCKMSTPERKGIYYDICCCLLRHKKTSKDMIEYILSSDAYVSPFCDGCIGYRSSGLIDNINFLLSYIRN</sequence>
<dbReference type="EMBL" id="LT671577">
    <property type="protein sequence ID" value="SHO33275.1"/>
    <property type="molecule type" value="Genomic_DNA"/>
</dbReference>
<gene>
    <name evidence="1" type="ORF">BQ3484_207</name>
</gene>
<organism evidence="1 2">
    <name type="scientific">Cedratvirus A11</name>
    <dbReference type="NCBI Taxonomy" id="1903266"/>
    <lineage>
        <taxon>Viruses</taxon>
        <taxon>Pithoviruses</taxon>
        <taxon>Orthocedratvirinae</taxon>
        <taxon>Alphacedratvirus</taxon>
        <taxon>Alphacedratvirus aljazairmassiliense</taxon>
    </lineage>
</organism>
<proteinExistence type="predicted"/>
<name>A0A1M7XUB1_9VIRU</name>
<protein>
    <submittedName>
        <fullName evidence="1">Uncharacterized protein</fullName>
    </submittedName>
</protein>
<accession>A0A1M7XUB1</accession>
<evidence type="ECO:0000313" key="2">
    <source>
        <dbReference type="Proteomes" id="UP000201465"/>
    </source>
</evidence>